<dbReference type="PANTHER" id="PTHR32385:SF15">
    <property type="entry name" value="INOSITOL PHOSPHOCERAMIDE MANNOSYLTRANSFERASE 1"/>
    <property type="match status" value="1"/>
</dbReference>
<dbReference type="EMBL" id="SORZ01000002">
    <property type="protein sequence ID" value="TPW34343.1"/>
    <property type="molecule type" value="Genomic_DNA"/>
</dbReference>
<dbReference type="RefSeq" id="WP_165598871.1">
    <property type="nucleotide sequence ID" value="NZ_SORY01000001.1"/>
</dbReference>
<dbReference type="GO" id="GO:0016020">
    <property type="term" value="C:membrane"/>
    <property type="evidence" value="ECO:0007669"/>
    <property type="project" value="GOC"/>
</dbReference>
<sequence length="561" mass="64152">MVDEKFQEVEYLHQVFIVDDFKTPAVLPKMLEEHAQIARDFYPNAKYKLWGGEELRRFLKQHFAPEVLEAFDTLTPYSYKCDLARYCLMYVYGGIYFDLAVKMLNRWDIPSHYGMAAFTEVYPGMDCWACVQTSLLWSRPGRREWEIIIKEIVDNVRNRYYGPHDHYPTAGPLLGRSIAAAMLEQPPGTDDQYIGEIRYITPECELQNVTFVSPDRTLVAARNKLRAGDIAELGVTGANNYCHIWRAKTVYGEKQHIWKATDRHLVVDEVGERTARGIYIPKGAQGRVMYGPFTQLPPGNYVMDINFSEDTRYQKFYLDIASDGGNVLFDVEFALPAGAEGRHSERVYFTVPEGAKDLEFRMRVFGDFSGTLESIVVTRPEEYEWEAHNSRIVLDEAGTLTPEGIVIRQGEKGRVMYGPFVNLEPGLYELRLEFDENTTYSRIQIGVSGDWNKHKLALREMGSDRRSYHGEEKIFFKLTEPMGGVEFFLFVDGSFEGTLKKIHLQPTQPGSPAYSVGQAHLREHAQQAVRPFSDQAAGAAQSADHEPKKTLLTSLRRKLRL</sequence>
<dbReference type="PANTHER" id="PTHR32385">
    <property type="entry name" value="MANNOSYL PHOSPHORYLINOSITOL CERAMIDE SYNTHASE"/>
    <property type="match status" value="1"/>
</dbReference>
<evidence type="ECO:0000256" key="1">
    <source>
        <dbReference type="ARBA" id="ARBA00022679"/>
    </source>
</evidence>
<dbReference type="AlphaFoldDB" id="A0A506UMD4"/>
<accession>A0A506UMD4</accession>
<keyword evidence="1" id="KW-0808">Transferase</keyword>
<dbReference type="InterPro" id="IPR029044">
    <property type="entry name" value="Nucleotide-diphossugar_trans"/>
</dbReference>
<dbReference type="Pfam" id="PF04488">
    <property type="entry name" value="Gly_transf_sug"/>
    <property type="match status" value="1"/>
</dbReference>
<dbReference type="SUPFAM" id="SSF53448">
    <property type="entry name" value="Nucleotide-diphospho-sugar transferases"/>
    <property type="match status" value="1"/>
</dbReference>
<reference evidence="2 3" key="1">
    <citation type="submission" date="2019-03" db="EMBL/GenBank/DDBJ databases">
        <title>The complete genome sequence of Neokomagataea sp. Jb2 NBRC113641.</title>
        <authorList>
            <person name="Chua K.-O."/>
            <person name="Chan K.-G."/>
            <person name="See-Too W.-S."/>
        </authorList>
    </citation>
    <scope>NUCLEOTIDE SEQUENCE [LARGE SCALE GENOMIC DNA]</scope>
    <source>
        <strain evidence="2 3">Jb2</strain>
    </source>
</reference>
<gene>
    <name evidence="2" type="ORF">E3202_07585</name>
</gene>
<evidence type="ECO:0000313" key="3">
    <source>
        <dbReference type="Proteomes" id="UP000315037"/>
    </source>
</evidence>
<protein>
    <submittedName>
        <fullName evidence="2">Uncharacterized protein</fullName>
    </submittedName>
</protein>
<dbReference type="GO" id="GO:0000030">
    <property type="term" value="F:mannosyltransferase activity"/>
    <property type="evidence" value="ECO:0007669"/>
    <property type="project" value="TreeGrafter"/>
</dbReference>
<dbReference type="Gene3D" id="3.90.550.20">
    <property type="match status" value="1"/>
</dbReference>
<proteinExistence type="predicted"/>
<comment type="caution">
    <text evidence="2">The sequence shown here is derived from an EMBL/GenBank/DDBJ whole genome shotgun (WGS) entry which is preliminary data.</text>
</comment>
<evidence type="ECO:0000313" key="2">
    <source>
        <dbReference type="EMBL" id="TPW34343.1"/>
    </source>
</evidence>
<dbReference type="InterPro" id="IPR007577">
    <property type="entry name" value="GlycoTrfase_DXD_sugar-bd_CS"/>
</dbReference>
<organism evidence="2 3">
    <name type="scientific">Oecophyllibacter saccharovorans</name>
    <dbReference type="NCBI Taxonomy" id="2558360"/>
    <lineage>
        <taxon>Bacteria</taxon>
        <taxon>Pseudomonadati</taxon>
        <taxon>Pseudomonadota</taxon>
        <taxon>Alphaproteobacteria</taxon>
        <taxon>Acetobacterales</taxon>
        <taxon>Acetobacteraceae</taxon>
        <taxon>Oecophyllibacter</taxon>
    </lineage>
</organism>
<dbReference type="Proteomes" id="UP000315037">
    <property type="component" value="Unassembled WGS sequence"/>
</dbReference>
<name>A0A506UMD4_9PROT</name>
<dbReference type="GO" id="GO:0051999">
    <property type="term" value="P:mannosyl-inositol phosphorylceramide biosynthetic process"/>
    <property type="evidence" value="ECO:0007669"/>
    <property type="project" value="TreeGrafter"/>
</dbReference>
<keyword evidence="3" id="KW-1185">Reference proteome</keyword>
<dbReference type="InterPro" id="IPR051706">
    <property type="entry name" value="Glycosyltransferase_domain"/>
</dbReference>